<protein>
    <recommendedName>
        <fullName evidence="2">Exostosin GT47 domain-containing protein</fullName>
    </recommendedName>
</protein>
<dbReference type="GO" id="GO:0035269">
    <property type="term" value="P:protein O-linked glycosylation via mannose"/>
    <property type="evidence" value="ECO:0007669"/>
    <property type="project" value="InterPro"/>
</dbReference>
<organism evidence="1">
    <name type="scientific">viral metagenome</name>
    <dbReference type="NCBI Taxonomy" id="1070528"/>
    <lineage>
        <taxon>unclassified sequences</taxon>
        <taxon>metagenomes</taxon>
        <taxon>organismal metagenomes</taxon>
    </lineage>
</organism>
<dbReference type="PANTHER" id="PTHR15576">
    <property type="entry name" value="RIBITOL-5-PHOSPHATE XYLOSYLTRANSFERASE 1"/>
    <property type="match status" value="1"/>
</dbReference>
<name>A0A6C0JIN4_9ZZZZ</name>
<evidence type="ECO:0008006" key="2">
    <source>
        <dbReference type="Google" id="ProtNLM"/>
    </source>
</evidence>
<dbReference type="EMBL" id="MN740417">
    <property type="protein sequence ID" value="QHU05665.1"/>
    <property type="molecule type" value="Genomic_DNA"/>
</dbReference>
<evidence type="ECO:0000313" key="1">
    <source>
        <dbReference type="EMBL" id="QHU05665.1"/>
    </source>
</evidence>
<dbReference type="GO" id="GO:0005794">
    <property type="term" value="C:Golgi apparatus"/>
    <property type="evidence" value="ECO:0007669"/>
    <property type="project" value="TreeGrafter"/>
</dbReference>
<sequence length="289" mass="34296">MEENNCNYICSVGFQKSCDIYMKTNIDNRIFELSTEKIIYVKTDIIYTFSKIINHIPNNFVLVTGDSDYTIPNDIFPNVQKFIEFIENKKIKKWYVQNCIYKHDKIINLPIGLDYHTLYNNDNFWWGPKMSPVDQEKELITIKNTTKPFYERIPLIYSNCHFQMNTKFGGDRIDALQNIPKHLLYLENERINRINTWTKQIDYAFVLSPYGNGLDCHRTWEAIILGCIPIVKTSQIDSLYIDLPVLIVNNWSEVTEELLNNTIISFKDKTFNFKKMTLQYWMDLMKQNN</sequence>
<reference evidence="1" key="1">
    <citation type="journal article" date="2020" name="Nature">
        <title>Giant virus diversity and host interactions through global metagenomics.</title>
        <authorList>
            <person name="Schulz F."/>
            <person name="Roux S."/>
            <person name="Paez-Espino D."/>
            <person name="Jungbluth S."/>
            <person name="Walsh D.A."/>
            <person name="Denef V.J."/>
            <person name="McMahon K.D."/>
            <person name="Konstantinidis K.T."/>
            <person name="Eloe-Fadrosh E.A."/>
            <person name="Kyrpides N.C."/>
            <person name="Woyke T."/>
        </authorList>
    </citation>
    <scope>NUCLEOTIDE SEQUENCE</scope>
    <source>
        <strain evidence="1">GVMAG-M-3300027736-24</strain>
    </source>
</reference>
<dbReference type="GO" id="GO:0120053">
    <property type="term" value="F:ribitol beta-1,4-xylosyltransferase activity"/>
    <property type="evidence" value="ECO:0007669"/>
    <property type="project" value="InterPro"/>
</dbReference>
<accession>A0A6C0JIN4</accession>
<proteinExistence type="predicted"/>
<dbReference type="AlphaFoldDB" id="A0A6C0JIN4"/>
<dbReference type="InterPro" id="IPR055286">
    <property type="entry name" value="RXYLT1-like"/>
</dbReference>
<dbReference type="PANTHER" id="PTHR15576:SF1">
    <property type="entry name" value="RIBITOL-5-PHOSPHATE XYLOSYLTRANSFERASE 1"/>
    <property type="match status" value="1"/>
</dbReference>